<evidence type="ECO:0000259" key="4">
    <source>
        <dbReference type="PROSITE" id="PS50995"/>
    </source>
</evidence>
<evidence type="ECO:0000313" key="6">
    <source>
        <dbReference type="Proteomes" id="UP000237082"/>
    </source>
</evidence>
<dbReference type="GO" id="GO:0003677">
    <property type="term" value="F:DNA binding"/>
    <property type="evidence" value="ECO:0007669"/>
    <property type="project" value="UniProtKB-KW"/>
</dbReference>
<keyword evidence="3" id="KW-0804">Transcription</keyword>
<dbReference type="PANTHER" id="PTHR42756">
    <property type="entry name" value="TRANSCRIPTIONAL REGULATOR, MARR"/>
    <property type="match status" value="1"/>
</dbReference>
<evidence type="ECO:0000256" key="1">
    <source>
        <dbReference type="ARBA" id="ARBA00023015"/>
    </source>
</evidence>
<proteinExistence type="predicted"/>
<dbReference type="Pfam" id="PF01047">
    <property type="entry name" value="MarR"/>
    <property type="match status" value="1"/>
</dbReference>
<keyword evidence="2" id="KW-0238">DNA-binding</keyword>
<organism evidence="5 6">
    <name type="scientific">Chromobacterium alticapitis</name>
    <dbReference type="NCBI Taxonomy" id="2073169"/>
    <lineage>
        <taxon>Bacteria</taxon>
        <taxon>Pseudomonadati</taxon>
        <taxon>Pseudomonadota</taxon>
        <taxon>Betaproteobacteria</taxon>
        <taxon>Neisseriales</taxon>
        <taxon>Chromobacteriaceae</taxon>
        <taxon>Chromobacterium</taxon>
    </lineage>
</organism>
<dbReference type="SUPFAM" id="SSF46785">
    <property type="entry name" value="Winged helix' DNA-binding domain"/>
    <property type="match status" value="1"/>
</dbReference>
<dbReference type="InterPro" id="IPR036388">
    <property type="entry name" value="WH-like_DNA-bd_sf"/>
</dbReference>
<evidence type="ECO:0000256" key="3">
    <source>
        <dbReference type="ARBA" id="ARBA00023163"/>
    </source>
</evidence>
<feature type="domain" description="HTH marR-type" evidence="4">
    <location>
        <begin position="1"/>
        <end position="136"/>
    </location>
</feature>
<dbReference type="AlphaFoldDB" id="A0A2S5DC24"/>
<dbReference type="PANTHER" id="PTHR42756:SF1">
    <property type="entry name" value="TRANSCRIPTIONAL REPRESSOR OF EMRAB OPERON"/>
    <property type="match status" value="1"/>
</dbReference>
<keyword evidence="6" id="KW-1185">Reference proteome</keyword>
<evidence type="ECO:0000313" key="5">
    <source>
        <dbReference type="EMBL" id="POZ60623.1"/>
    </source>
</evidence>
<keyword evidence="1" id="KW-0805">Transcription regulation</keyword>
<dbReference type="Proteomes" id="UP000237082">
    <property type="component" value="Unassembled WGS sequence"/>
</dbReference>
<dbReference type="GO" id="GO:0003700">
    <property type="term" value="F:DNA-binding transcription factor activity"/>
    <property type="evidence" value="ECO:0007669"/>
    <property type="project" value="InterPro"/>
</dbReference>
<gene>
    <name evidence="5" type="ORF">C2I19_17940</name>
</gene>
<dbReference type="InterPro" id="IPR036390">
    <property type="entry name" value="WH_DNA-bd_sf"/>
</dbReference>
<accession>A0A2S5DC24</accession>
<sequence length="149" mass="17494">MMLHQLGHQLTHIVNLKRRLMDSRLQACGITRSQRQILLMLYWHGDCTQKNLLLHLDMDPGQLARTLDGLEKDGYVKRSPWGANRRCLFVELTERCREERMPQLLEAVESVDSQLFQGFDKEEQMHVQKLLDRLQANLQSNGERDSHED</sequence>
<comment type="caution">
    <text evidence="5">The sequence shown here is derived from an EMBL/GenBank/DDBJ whole genome shotgun (WGS) entry which is preliminary data.</text>
</comment>
<dbReference type="Gene3D" id="1.10.10.10">
    <property type="entry name" value="Winged helix-like DNA-binding domain superfamily/Winged helix DNA-binding domain"/>
    <property type="match status" value="1"/>
</dbReference>
<name>A0A2S5DC24_9NEIS</name>
<reference evidence="6" key="1">
    <citation type="submission" date="2018-02" db="EMBL/GenBank/DDBJ databases">
        <authorList>
            <person name="O'Hara-Hanley K."/>
            <person name="Soby S."/>
        </authorList>
    </citation>
    <scope>NUCLEOTIDE SEQUENCE [LARGE SCALE GENOMIC DNA]</scope>
    <source>
        <strain evidence="6">MWU14-2602</strain>
    </source>
</reference>
<dbReference type="PROSITE" id="PS50995">
    <property type="entry name" value="HTH_MARR_2"/>
    <property type="match status" value="1"/>
</dbReference>
<dbReference type="PRINTS" id="PR00598">
    <property type="entry name" value="HTHMARR"/>
</dbReference>
<dbReference type="InterPro" id="IPR000835">
    <property type="entry name" value="HTH_MarR-typ"/>
</dbReference>
<dbReference type="EMBL" id="PQWB01000112">
    <property type="protein sequence ID" value="POZ60623.1"/>
    <property type="molecule type" value="Genomic_DNA"/>
</dbReference>
<evidence type="ECO:0000256" key="2">
    <source>
        <dbReference type="ARBA" id="ARBA00023125"/>
    </source>
</evidence>
<protein>
    <recommendedName>
        <fullName evidence="4">HTH marR-type domain-containing protein</fullName>
    </recommendedName>
</protein>
<dbReference type="SMART" id="SM00347">
    <property type="entry name" value="HTH_MARR"/>
    <property type="match status" value="1"/>
</dbReference>